<evidence type="ECO:0000313" key="11">
    <source>
        <dbReference type="Proteomes" id="UP001595921"/>
    </source>
</evidence>
<dbReference type="EMBL" id="JBHSDS010000003">
    <property type="protein sequence ID" value="MFC4357351.1"/>
    <property type="molecule type" value="Genomic_DNA"/>
</dbReference>
<organism evidence="10 11">
    <name type="scientific">Halobium salinum</name>
    <dbReference type="NCBI Taxonomy" id="1364940"/>
    <lineage>
        <taxon>Archaea</taxon>
        <taxon>Methanobacteriati</taxon>
        <taxon>Methanobacteriota</taxon>
        <taxon>Stenosarchaea group</taxon>
        <taxon>Halobacteria</taxon>
        <taxon>Halobacteriales</taxon>
        <taxon>Haloferacaceae</taxon>
        <taxon>Halobium</taxon>
    </lineage>
</organism>
<comment type="similarity">
    <text evidence="1 5">Belongs to the GcvT family.</text>
</comment>
<comment type="subunit">
    <text evidence="5">The glycine cleavage system is composed of four proteins: P, T, L and H.</text>
</comment>
<dbReference type="NCBIfam" id="NF001567">
    <property type="entry name" value="PRK00389.1"/>
    <property type="match status" value="1"/>
</dbReference>
<keyword evidence="2 5" id="KW-0032">Aminotransferase</keyword>
<dbReference type="PIRSF" id="PIRSF006487">
    <property type="entry name" value="GcvT"/>
    <property type="match status" value="1"/>
</dbReference>
<feature type="compositionally biased region" description="Acidic residues" evidence="7">
    <location>
        <begin position="246"/>
        <end position="255"/>
    </location>
</feature>
<evidence type="ECO:0000259" key="8">
    <source>
        <dbReference type="Pfam" id="PF01571"/>
    </source>
</evidence>
<dbReference type="EC" id="2.1.2.10" evidence="5"/>
<evidence type="ECO:0000259" key="9">
    <source>
        <dbReference type="Pfam" id="PF08669"/>
    </source>
</evidence>
<dbReference type="SUPFAM" id="SSF103025">
    <property type="entry name" value="Folate-binding domain"/>
    <property type="match status" value="1"/>
</dbReference>
<dbReference type="Proteomes" id="UP001595921">
    <property type="component" value="Unassembled WGS sequence"/>
</dbReference>
<dbReference type="Pfam" id="PF01571">
    <property type="entry name" value="GCV_T"/>
    <property type="match status" value="1"/>
</dbReference>
<dbReference type="GO" id="GO:0008483">
    <property type="term" value="F:transaminase activity"/>
    <property type="evidence" value="ECO:0007669"/>
    <property type="project" value="UniProtKB-KW"/>
</dbReference>
<name>A0ABD5PA58_9EURY</name>
<evidence type="ECO:0000256" key="7">
    <source>
        <dbReference type="SAM" id="MobiDB-lite"/>
    </source>
</evidence>
<keyword evidence="11" id="KW-1185">Reference proteome</keyword>
<dbReference type="RefSeq" id="WP_267622351.1">
    <property type="nucleotide sequence ID" value="NZ_JAODIW010000006.1"/>
</dbReference>
<dbReference type="InterPro" id="IPR027266">
    <property type="entry name" value="TrmE/GcvT-like"/>
</dbReference>
<feature type="binding site" evidence="6">
    <location>
        <position position="224"/>
    </location>
    <ligand>
        <name>substrate</name>
    </ligand>
</feature>
<dbReference type="PANTHER" id="PTHR43757:SF2">
    <property type="entry name" value="AMINOMETHYLTRANSFERASE, MITOCHONDRIAL"/>
    <property type="match status" value="1"/>
</dbReference>
<dbReference type="InterPro" id="IPR013977">
    <property type="entry name" value="GcvT_C"/>
</dbReference>
<feature type="domain" description="Aminomethyltransferase C-terminal" evidence="9">
    <location>
        <begin position="325"/>
        <end position="403"/>
    </location>
</feature>
<comment type="catalytic activity">
    <reaction evidence="4 5">
        <text>N(6)-[(R)-S(8)-aminomethyldihydrolipoyl]-L-lysyl-[protein] + (6S)-5,6,7,8-tetrahydrofolate = N(6)-[(R)-dihydrolipoyl]-L-lysyl-[protein] + (6R)-5,10-methylene-5,6,7,8-tetrahydrofolate + NH4(+)</text>
        <dbReference type="Rhea" id="RHEA:16945"/>
        <dbReference type="Rhea" id="RHEA-COMP:10475"/>
        <dbReference type="Rhea" id="RHEA-COMP:10492"/>
        <dbReference type="ChEBI" id="CHEBI:15636"/>
        <dbReference type="ChEBI" id="CHEBI:28938"/>
        <dbReference type="ChEBI" id="CHEBI:57453"/>
        <dbReference type="ChEBI" id="CHEBI:83100"/>
        <dbReference type="ChEBI" id="CHEBI:83143"/>
        <dbReference type="EC" id="2.1.2.10"/>
    </reaction>
</comment>
<dbReference type="InterPro" id="IPR022903">
    <property type="entry name" value="GcvT_bac"/>
</dbReference>
<gene>
    <name evidence="5 10" type="primary">gcvT</name>
    <name evidence="10" type="ORF">ACFO0N_05235</name>
</gene>
<protein>
    <recommendedName>
        <fullName evidence="5">Probable aminomethyltransferase</fullName>
        <ecNumber evidence="5">2.1.2.10</ecNumber>
    </recommendedName>
    <alternativeName>
        <fullName evidence="5">Glycine cleavage system T protein</fullName>
    </alternativeName>
</protein>
<dbReference type="InterPro" id="IPR029043">
    <property type="entry name" value="GcvT/YgfZ_C"/>
</dbReference>
<sequence>MALRKPPLREEHAARGAKFTEFGGWDMPVEFDSIRAEHAAVREAVGAFDVSHMGEVVVAGPDATALMQRLTTNDVTRLDPGDSQYAAITDEDGVILDDTVVYRLPDATDADDAATGTTRYLFIPNAGHDVEMHDRWVTHRDRWDLDATVEDRTEDWAMFAVQGPDAADLVGDAADVLDADADGGGGTAVEDVRDLSKFQATYATVAGARCWVARTGYTGEDGFEVLAPWDDATEVWSAFVAGGDGEGAEGADEASGDTAATPCGLGARDTLRLEMGYLLSGQDFDPEDDPRNPYEAGIGFTVKLDTEFVGRDALARVNEDGPDERFVGIRLLERGVPRHGYDVVDTDGHVVGAVTSGTMSPTLGEPIALGYLPVEHADPGTRVGVVVRGSEKRAEVTTTPFIDG</sequence>
<dbReference type="NCBIfam" id="TIGR00528">
    <property type="entry name" value="gcvT"/>
    <property type="match status" value="1"/>
</dbReference>
<dbReference type="SUPFAM" id="SSF101790">
    <property type="entry name" value="Aminomethyltransferase beta-barrel domain"/>
    <property type="match status" value="1"/>
</dbReference>
<reference evidence="10 11" key="1">
    <citation type="journal article" date="2019" name="Int. J. Syst. Evol. Microbiol.">
        <title>The Global Catalogue of Microorganisms (GCM) 10K type strain sequencing project: providing services to taxonomists for standard genome sequencing and annotation.</title>
        <authorList>
            <consortium name="The Broad Institute Genomics Platform"/>
            <consortium name="The Broad Institute Genome Sequencing Center for Infectious Disease"/>
            <person name="Wu L."/>
            <person name="Ma J."/>
        </authorList>
    </citation>
    <scope>NUCLEOTIDE SEQUENCE [LARGE SCALE GENOMIC DNA]</scope>
    <source>
        <strain evidence="10 11">CGMCC 1.12553</strain>
    </source>
</reference>
<dbReference type="AlphaFoldDB" id="A0ABD5PA58"/>
<evidence type="ECO:0000256" key="4">
    <source>
        <dbReference type="ARBA" id="ARBA00047665"/>
    </source>
</evidence>
<dbReference type="InterPro" id="IPR006222">
    <property type="entry name" value="GCVT_N"/>
</dbReference>
<dbReference type="HAMAP" id="MF_00259">
    <property type="entry name" value="GcvT"/>
    <property type="match status" value="1"/>
</dbReference>
<proteinExistence type="inferred from homology"/>
<dbReference type="InterPro" id="IPR006223">
    <property type="entry name" value="GcvT"/>
</dbReference>
<evidence type="ECO:0000256" key="6">
    <source>
        <dbReference type="PIRSR" id="PIRSR006487-1"/>
    </source>
</evidence>
<dbReference type="InterPro" id="IPR028896">
    <property type="entry name" value="GcvT/YgfZ/DmdA"/>
</dbReference>
<evidence type="ECO:0000256" key="3">
    <source>
        <dbReference type="ARBA" id="ARBA00022679"/>
    </source>
</evidence>
<dbReference type="GO" id="GO:0019464">
    <property type="term" value="P:glycine decarboxylation via glycine cleavage system"/>
    <property type="evidence" value="ECO:0007669"/>
    <property type="project" value="UniProtKB-UniRule"/>
</dbReference>
<evidence type="ECO:0000256" key="5">
    <source>
        <dbReference type="HAMAP-Rule" id="MF_00259"/>
    </source>
</evidence>
<evidence type="ECO:0000256" key="2">
    <source>
        <dbReference type="ARBA" id="ARBA00022576"/>
    </source>
</evidence>
<dbReference type="Gene3D" id="3.30.1360.120">
    <property type="entry name" value="Probable tRNA modification gtpase trme, domain 1"/>
    <property type="match status" value="1"/>
</dbReference>
<keyword evidence="3 5" id="KW-0808">Transferase</keyword>
<comment type="caution">
    <text evidence="10">The sequence shown here is derived from an EMBL/GenBank/DDBJ whole genome shotgun (WGS) entry which is preliminary data.</text>
</comment>
<comment type="function">
    <text evidence="5">The glycine cleavage system catalyzes the degradation of glycine.</text>
</comment>
<dbReference type="Pfam" id="PF08669">
    <property type="entry name" value="GCV_T_C"/>
    <property type="match status" value="1"/>
</dbReference>
<evidence type="ECO:0000256" key="1">
    <source>
        <dbReference type="ARBA" id="ARBA00008609"/>
    </source>
</evidence>
<feature type="domain" description="GCVT N-terminal" evidence="8">
    <location>
        <begin position="9"/>
        <end position="305"/>
    </location>
</feature>
<dbReference type="GO" id="GO:0004047">
    <property type="term" value="F:aminomethyltransferase activity"/>
    <property type="evidence" value="ECO:0007669"/>
    <property type="project" value="UniProtKB-UniRule"/>
</dbReference>
<accession>A0ABD5PA58</accession>
<feature type="region of interest" description="Disordered" evidence="7">
    <location>
        <begin position="243"/>
        <end position="263"/>
    </location>
</feature>
<evidence type="ECO:0000313" key="10">
    <source>
        <dbReference type="EMBL" id="MFC4357351.1"/>
    </source>
</evidence>
<dbReference type="PANTHER" id="PTHR43757">
    <property type="entry name" value="AMINOMETHYLTRANSFERASE"/>
    <property type="match status" value="1"/>
</dbReference>